<dbReference type="EMBL" id="JNUP01000072">
    <property type="protein sequence ID" value="KGE70660.1"/>
    <property type="molecule type" value="Genomic_DNA"/>
</dbReference>
<accession>A0A098QS14</accession>
<sequence>MQQSLFFFIPISYLRHMVKSIGPFVLFVIVWLHFIPFQTYTESALPESQIRAASPLIQSDLESGIIVDSSGLQNFTAVHIQLPLITPRDGVRGLSLASGLSLARTIPLSSEGLQMPRSTSITAWTVDLGYSFNNIRLGIRPSANWARFSQTHLLFFYPGIRMYIQGDSTVSSPLGSFRISSGLFTGLQWQKTNGPGLRIGLTGGISLY</sequence>
<reference evidence="2 3" key="1">
    <citation type="submission" date="2014-05" db="EMBL/GenBank/DDBJ databases">
        <title>De novo Genome Sequence of Spirocheata sp.</title>
        <authorList>
            <person name="Shivani Y."/>
            <person name="Subhash Y."/>
            <person name="Tushar L."/>
            <person name="Sasikala C."/>
            <person name="Ramana C.V."/>
        </authorList>
    </citation>
    <scope>NUCLEOTIDE SEQUENCE [LARGE SCALE GENOMIC DNA]</scope>
    <source>
        <strain evidence="2 3">JC230</strain>
    </source>
</reference>
<proteinExistence type="predicted"/>
<comment type="caution">
    <text evidence="2">The sequence shown here is derived from an EMBL/GenBank/DDBJ whole genome shotgun (WGS) entry which is preliminary data.</text>
</comment>
<gene>
    <name evidence="2" type="ORF">DC28_14195</name>
</gene>
<name>A0A098QS14_9SPIO</name>
<evidence type="ECO:0000313" key="2">
    <source>
        <dbReference type="EMBL" id="KGE70660.1"/>
    </source>
</evidence>
<dbReference type="STRING" id="1480694.DC28_14195"/>
<protein>
    <submittedName>
        <fullName evidence="2">Uncharacterized protein</fullName>
    </submittedName>
</protein>
<keyword evidence="1" id="KW-0472">Membrane</keyword>
<evidence type="ECO:0000256" key="1">
    <source>
        <dbReference type="SAM" id="Phobius"/>
    </source>
</evidence>
<dbReference type="AlphaFoldDB" id="A0A098QS14"/>
<evidence type="ECO:0000313" key="3">
    <source>
        <dbReference type="Proteomes" id="UP000029692"/>
    </source>
</evidence>
<keyword evidence="1" id="KW-1133">Transmembrane helix</keyword>
<feature type="transmembrane region" description="Helical" evidence="1">
    <location>
        <begin position="21"/>
        <end position="40"/>
    </location>
</feature>
<keyword evidence="3" id="KW-1185">Reference proteome</keyword>
<keyword evidence="1" id="KW-0812">Transmembrane</keyword>
<organism evidence="2 3">
    <name type="scientific">Spirochaeta lutea</name>
    <dbReference type="NCBI Taxonomy" id="1480694"/>
    <lineage>
        <taxon>Bacteria</taxon>
        <taxon>Pseudomonadati</taxon>
        <taxon>Spirochaetota</taxon>
        <taxon>Spirochaetia</taxon>
        <taxon>Spirochaetales</taxon>
        <taxon>Spirochaetaceae</taxon>
        <taxon>Spirochaeta</taxon>
    </lineage>
</organism>
<dbReference type="Proteomes" id="UP000029692">
    <property type="component" value="Unassembled WGS sequence"/>
</dbReference>